<evidence type="ECO:0000313" key="1">
    <source>
        <dbReference type="EMBL" id="KKN80754.1"/>
    </source>
</evidence>
<dbReference type="AlphaFoldDB" id="A0A0F9TNA8"/>
<dbReference type="EMBL" id="LAZR01000226">
    <property type="protein sequence ID" value="KKN80754.1"/>
    <property type="molecule type" value="Genomic_DNA"/>
</dbReference>
<reference evidence="1" key="1">
    <citation type="journal article" date="2015" name="Nature">
        <title>Complex archaea that bridge the gap between prokaryotes and eukaryotes.</title>
        <authorList>
            <person name="Spang A."/>
            <person name="Saw J.H."/>
            <person name="Jorgensen S.L."/>
            <person name="Zaremba-Niedzwiedzka K."/>
            <person name="Martijn J."/>
            <person name="Lind A.E."/>
            <person name="van Eijk R."/>
            <person name="Schleper C."/>
            <person name="Guy L."/>
            <person name="Ettema T.J."/>
        </authorList>
    </citation>
    <scope>NUCLEOTIDE SEQUENCE</scope>
</reference>
<protein>
    <submittedName>
        <fullName evidence="1">Uncharacterized protein</fullName>
    </submittedName>
</protein>
<sequence>MTEKRWKAQERRIARLLNCKRNLNSGEAGPDLENAALAVQVKDRKDLPQWMQTALLQIRSQADKERLGIVVLTTPATSRAMVLMDLDDYRDWHVGIPGREETAYNEQEGANRWGPYVGR</sequence>
<name>A0A0F9TNA8_9ZZZZ</name>
<proteinExistence type="predicted"/>
<accession>A0A0F9TNA8</accession>
<comment type="caution">
    <text evidence="1">The sequence shown here is derived from an EMBL/GenBank/DDBJ whole genome shotgun (WGS) entry which is preliminary data.</text>
</comment>
<organism evidence="1">
    <name type="scientific">marine sediment metagenome</name>
    <dbReference type="NCBI Taxonomy" id="412755"/>
    <lineage>
        <taxon>unclassified sequences</taxon>
        <taxon>metagenomes</taxon>
        <taxon>ecological metagenomes</taxon>
    </lineage>
</organism>
<gene>
    <name evidence="1" type="ORF">LCGC14_0327070</name>
</gene>